<feature type="chain" id="PRO_5018998300" evidence="2">
    <location>
        <begin position="16"/>
        <end position="67"/>
    </location>
</feature>
<evidence type="ECO:0000313" key="4">
    <source>
        <dbReference type="Proteomes" id="UP000283269"/>
    </source>
</evidence>
<evidence type="ECO:0000256" key="1">
    <source>
        <dbReference type="SAM" id="MobiDB-lite"/>
    </source>
</evidence>
<comment type="caution">
    <text evidence="3">The sequence shown here is derived from an EMBL/GenBank/DDBJ whole genome shotgun (WGS) entry which is preliminary data.</text>
</comment>
<keyword evidence="4" id="KW-1185">Reference proteome</keyword>
<accession>A0A409XLU8</accession>
<proteinExistence type="predicted"/>
<feature type="signal peptide" evidence="2">
    <location>
        <begin position="1"/>
        <end position="15"/>
    </location>
</feature>
<name>A0A409XLU8_PSICY</name>
<evidence type="ECO:0000256" key="2">
    <source>
        <dbReference type="SAM" id="SignalP"/>
    </source>
</evidence>
<dbReference type="InParanoid" id="A0A409XLU8"/>
<sequence>MAYSMLGLYVRGILAFSLICAVQAQQAGNLARARVLDPFSPVSEFHKPRRLPSLEPHDPPPMRKSSY</sequence>
<gene>
    <name evidence="3" type="ORF">CVT25_013024</name>
</gene>
<dbReference type="Proteomes" id="UP000283269">
    <property type="component" value="Unassembled WGS sequence"/>
</dbReference>
<organism evidence="3 4">
    <name type="scientific">Psilocybe cyanescens</name>
    <dbReference type="NCBI Taxonomy" id="93625"/>
    <lineage>
        <taxon>Eukaryota</taxon>
        <taxon>Fungi</taxon>
        <taxon>Dikarya</taxon>
        <taxon>Basidiomycota</taxon>
        <taxon>Agaricomycotina</taxon>
        <taxon>Agaricomycetes</taxon>
        <taxon>Agaricomycetidae</taxon>
        <taxon>Agaricales</taxon>
        <taxon>Agaricineae</taxon>
        <taxon>Strophariaceae</taxon>
        <taxon>Psilocybe</taxon>
    </lineage>
</organism>
<dbReference type="AlphaFoldDB" id="A0A409XLU8"/>
<reference evidence="3 4" key="1">
    <citation type="journal article" date="2018" name="Evol. Lett.">
        <title>Horizontal gene cluster transfer increased hallucinogenic mushroom diversity.</title>
        <authorList>
            <person name="Reynolds H.T."/>
            <person name="Vijayakumar V."/>
            <person name="Gluck-Thaler E."/>
            <person name="Korotkin H.B."/>
            <person name="Matheny P.B."/>
            <person name="Slot J.C."/>
        </authorList>
    </citation>
    <scope>NUCLEOTIDE SEQUENCE [LARGE SCALE GENOMIC DNA]</scope>
    <source>
        <strain evidence="3 4">2631</strain>
    </source>
</reference>
<dbReference type="EMBL" id="NHYD01001262">
    <property type="protein sequence ID" value="PPQ91742.1"/>
    <property type="molecule type" value="Genomic_DNA"/>
</dbReference>
<feature type="region of interest" description="Disordered" evidence="1">
    <location>
        <begin position="42"/>
        <end position="67"/>
    </location>
</feature>
<protein>
    <submittedName>
        <fullName evidence="3">Uncharacterized protein</fullName>
    </submittedName>
</protein>
<keyword evidence="2" id="KW-0732">Signal</keyword>
<evidence type="ECO:0000313" key="3">
    <source>
        <dbReference type="EMBL" id="PPQ91742.1"/>
    </source>
</evidence>